<evidence type="ECO:0000313" key="2">
    <source>
        <dbReference type="Proteomes" id="UP001367508"/>
    </source>
</evidence>
<accession>A0AAN9RBE4</accession>
<dbReference type="AlphaFoldDB" id="A0AAN9RBE4"/>
<dbReference type="EMBL" id="JAYMYQ010000001">
    <property type="protein sequence ID" value="KAK7360558.1"/>
    <property type="molecule type" value="Genomic_DNA"/>
</dbReference>
<evidence type="ECO:0000313" key="1">
    <source>
        <dbReference type="EMBL" id="KAK7360558.1"/>
    </source>
</evidence>
<dbReference type="Proteomes" id="UP001367508">
    <property type="component" value="Unassembled WGS sequence"/>
</dbReference>
<name>A0AAN9RBE4_CANGL</name>
<protein>
    <submittedName>
        <fullName evidence="1">Uncharacterized protein</fullName>
    </submittedName>
</protein>
<keyword evidence="2" id="KW-1185">Reference proteome</keyword>
<gene>
    <name evidence="1" type="ORF">VNO77_02564</name>
</gene>
<comment type="caution">
    <text evidence="1">The sequence shown here is derived from an EMBL/GenBank/DDBJ whole genome shotgun (WGS) entry which is preliminary data.</text>
</comment>
<sequence length="72" mass="7878">MDPMQSFMQANSITLTRGVGLEKKQVESTLCIPQSALRIGIFQTDSEGLLFRADHIEEAIVKKAIIGTSAIE</sequence>
<proteinExistence type="predicted"/>
<reference evidence="1 2" key="1">
    <citation type="submission" date="2024-01" db="EMBL/GenBank/DDBJ databases">
        <title>The genomes of 5 underutilized Papilionoideae crops provide insights into root nodulation and disease resistanc.</title>
        <authorList>
            <person name="Jiang F."/>
        </authorList>
    </citation>
    <scope>NUCLEOTIDE SEQUENCE [LARGE SCALE GENOMIC DNA]</scope>
    <source>
        <strain evidence="1">LVBAO_FW01</strain>
        <tissue evidence="1">Leaves</tissue>
    </source>
</reference>
<organism evidence="1 2">
    <name type="scientific">Canavalia gladiata</name>
    <name type="common">Sword bean</name>
    <name type="synonym">Dolichos gladiatus</name>
    <dbReference type="NCBI Taxonomy" id="3824"/>
    <lineage>
        <taxon>Eukaryota</taxon>
        <taxon>Viridiplantae</taxon>
        <taxon>Streptophyta</taxon>
        <taxon>Embryophyta</taxon>
        <taxon>Tracheophyta</taxon>
        <taxon>Spermatophyta</taxon>
        <taxon>Magnoliopsida</taxon>
        <taxon>eudicotyledons</taxon>
        <taxon>Gunneridae</taxon>
        <taxon>Pentapetalae</taxon>
        <taxon>rosids</taxon>
        <taxon>fabids</taxon>
        <taxon>Fabales</taxon>
        <taxon>Fabaceae</taxon>
        <taxon>Papilionoideae</taxon>
        <taxon>50 kb inversion clade</taxon>
        <taxon>NPAAA clade</taxon>
        <taxon>indigoferoid/millettioid clade</taxon>
        <taxon>Phaseoleae</taxon>
        <taxon>Canavalia</taxon>
    </lineage>
</organism>